<dbReference type="EMBL" id="JBBBZM010000256">
    <property type="protein sequence ID" value="KAL0631392.1"/>
    <property type="molecule type" value="Genomic_DNA"/>
</dbReference>
<gene>
    <name evidence="1" type="ORF">Q9L58_009747</name>
</gene>
<keyword evidence="2" id="KW-1185">Reference proteome</keyword>
<name>A0ABR3G6Q5_9PEZI</name>
<dbReference type="Proteomes" id="UP001447188">
    <property type="component" value="Unassembled WGS sequence"/>
</dbReference>
<sequence>MTSHIIYSSIVGRDTIPVPVAEKLTDWFGLWLSEHAQATHPATLRDLLTKVLPRNTWVPFALGDGTFLQYSDANKHINRRLRFTIVSTPEIKSKPRESSAPVGNIDQIVRDAFSDHKQTVCVVASSNFDGPDVFLQVASWDAEKRRLNFYERLRRQAGNDNTDTTPIKGVEGVPEQAPVWHYLGSSFDAFAPDTQGQGPFCGHVNGTLVMKELNNPWVHWHSTRYQIDRTFAPDDAIFTEELLQPPKTKNLSYIALGDRFEMIVQTATSQWYNSRLDRDLGPRASPHTSATNILSWMRHLLTTTTVNIAGSRVNSEVIIHEKSNAQVPQGFFFNDLVEAFLPDDVVMKIPTLGSVKSEFYNAARIKLGLKTIYDWKNMGIAFEHEGQTPWCVMVPSLEDSQGVNMIRRRSLLPSEEILSLLMVDFPNPVYSYRRGKLLQYSPDTCTFTAATGTYNLSASFRAAVSASPAAQDPSSPESEFLHNLTRTPVQHGARITAYMDKVRERLQTSAGVEDYMLLAESRRRIFRPFPSSRGDTTNPLSEFIKTLPYATLIPQEWKHLEMTEDAEVKVMGDESQDYVQRKIAERFMQTPKQCHTVDAEGGCPY</sequence>
<evidence type="ECO:0000313" key="1">
    <source>
        <dbReference type="EMBL" id="KAL0631392.1"/>
    </source>
</evidence>
<reference evidence="1 2" key="1">
    <citation type="submission" date="2024-02" db="EMBL/GenBank/DDBJ databases">
        <title>Discinaceae phylogenomics.</title>
        <authorList>
            <person name="Dirks A.C."/>
            <person name="James T.Y."/>
        </authorList>
    </citation>
    <scope>NUCLEOTIDE SEQUENCE [LARGE SCALE GENOMIC DNA]</scope>
    <source>
        <strain evidence="1 2">ACD0624</strain>
    </source>
</reference>
<comment type="caution">
    <text evidence="1">The sequence shown here is derived from an EMBL/GenBank/DDBJ whole genome shotgun (WGS) entry which is preliminary data.</text>
</comment>
<organism evidence="1 2">
    <name type="scientific">Discina gigas</name>
    <dbReference type="NCBI Taxonomy" id="1032678"/>
    <lineage>
        <taxon>Eukaryota</taxon>
        <taxon>Fungi</taxon>
        <taxon>Dikarya</taxon>
        <taxon>Ascomycota</taxon>
        <taxon>Pezizomycotina</taxon>
        <taxon>Pezizomycetes</taxon>
        <taxon>Pezizales</taxon>
        <taxon>Discinaceae</taxon>
        <taxon>Discina</taxon>
    </lineage>
</organism>
<proteinExistence type="predicted"/>
<evidence type="ECO:0000313" key="2">
    <source>
        <dbReference type="Proteomes" id="UP001447188"/>
    </source>
</evidence>
<protein>
    <submittedName>
        <fullName evidence="1">Uncharacterized protein</fullName>
    </submittedName>
</protein>
<accession>A0ABR3G6Q5</accession>